<keyword evidence="3" id="KW-0145">Chemotaxis</keyword>
<dbReference type="OrthoDB" id="597657at2"/>
<evidence type="ECO:0000256" key="8">
    <source>
        <dbReference type="ARBA" id="ARBA00029447"/>
    </source>
</evidence>
<dbReference type="CDD" id="cd12912">
    <property type="entry name" value="PDC2_MCP_like"/>
    <property type="match status" value="1"/>
</dbReference>
<dbReference type="Gene3D" id="3.30.450.20">
    <property type="entry name" value="PAS domain"/>
    <property type="match status" value="1"/>
</dbReference>
<keyword evidence="5" id="KW-1133">Transmembrane helix</keyword>
<organism evidence="12 13">
    <name type="scientific">Serpentinicella alkaliphila</name>
    <dbReference type="NCBI Taxonomy" id="1734049"/>
    <lineage>
        <taxon>Bacteria</taxon>
        <taxon>Bacillati</taxon>
        <taxon>Bacillota</taxon>
        <taxon>Clostridia</taxon>
        <taxon>Peptostreptococcales</taxon>
        <taxon>Natronincolaceae</taxon>
        <taxon>Serpentinicella</taxon>
    </lineage>
</organism>
<dbReference type="PROSITE" id="PS50111">
    <property type="entry name" value="CHEMOTAXIS_TRANSDUC_2"/>
    <property type="match status" value="1"/>
</dbReference>
<dbReference type="InterPro" id="IPR004089">
    <property type="entry name" value="MCPsignal_dom"/>
</dbReference>
<dbReference type="SUPFAM" id="SSF58104">
    <property type="entry name" value="Methyl-accepting chemotaxis protein (MCP) signaling domain"/>
    <property type="match status" value="1"/>
</dbReference>
<dbReference type="InterPro" id="IPR003660">
    <property type="entry name" value="HAMP_dom"/>
</dbReference>
<dbReference type="InterPro" id="IPR033479">
    <property type="entry name" value="dCache_1"/>
</dbReference>
<evidence type="ECO:0000256" key="1">
    <source>
        <dbReference type="ARBA" id="ARBA00004651"/>
    </source>
</evidence>
<dbReference type="GO" id="GO:0006935">
    <property type="term" value="P:chemotaxis"/>
    <property type="evidence" value="ECO:0007669"/>
    <property type="project" value="UniProtKB-KW"/>
</dbReference>
<reference evidence="12 13" key="1">
    <citation type="submission" date="2019-03" db="EMBL/GenBank/DDBJ databases">
        <title>Genomic Encyclopedia of Type Strains, Phase IV (KMG-IV): sequencing the most valuable type-strain genomes for metagenomic binning, comparative biology and taxonomic classification.</title>
        <authorList>
            <person name="Goeker M."/>
        </authorList>
    </citation>
    <scope>NUCLEOTIDE SEQUENCE [LARGE SCALE GENOMIC DNA]</scope>
    <source>
        <strain evidence="12 13">DSM 100013</strain>
    </source>
</reference>
<dbReference type="EMBL" id="SLYC01000014">
    <property type="protein sequence ID" value="TCQ02603.1"/>
    <property type="molecule type" value="Genomic_DNA"/>
</dbReference>
<evidence type="ECO:0000256" key="9">
    <source>
        <dbReference type="PROSITE-ProRule" id="PRU00284"/>
    </source>
</evidence>
<keyword evidence="7 9" id="KW-0807">Transducer</keyword>
<accession>A0A4R2U4J3</accession>
<dbReference type="GO" id="GO:0007165">
    <property type="term" value="P:signal transduction"/>
    <property type="evidence" value="ECO:0007669"/>
    <property type="project" value="UniProtKB-KW"/>
</dbReference>
<keyword evidence="13" id="KW-1185">Reference proteome</keyword>
<dbReference type="CDD" id="cd06225">
    <property type="entry name" value="HAMP"/>
    <property type="match status" value="1"/>
</dbReference>
<evidence type="ECO:0000256" key="7">
    <source>
        <dbReference type="ARBA" id="ARBA00023224"/>
    </source>
</evidence>
<dbReference type="Proteomes" id="UP000295504">
    <property type="component" value="Unassembled WGS sequence"/>
</dbReference>
<proteinExistence type="inferred from homology"/>
<evidence type="ECO:0000256" key="3">
    <source>
        <dbReference type="ARBA" id="ARBA00022500"/>
    </source>
</evidence>
<sequence>MLPPAISVNADDNGALIVVYSVPIRYENSIVGVLVAVSDANFLSTISKDMGFGDSGYAYMMNGEGTIIAHPERDKVLNQFNPIKEVENDNSLKSLAEKFEKMLNNKEGIDNYTFQGNTIYSGYVPIKGTDWILAITTNEKEMLTALPALQKQIILYSIIVQLVSMVFCYFVGNSIANPVTGIIGYSKKIASLDIRENVPEEFISRKDEVGSLAKAFQSITDNLKKFLKEVEETAAQVASSSEELTATSQQSSTAAEEVARAIEEIAKSANDQAKDIEIGVAKTETLSNIIGEDLKDMELINSAMETLTDLKNDGVQIIKGLTNKTKNSNQAIQTIYEGTMETNESARKIGEASQLIRDIAEQTNLLALNAAIESARAGEAGKGFAVVADEIRKLAEQSTNSAREIDDMLKRLQDNSQNAVQIMEGVISVIKEQVESVVITESKFDGIAEQIESVKGTVLKSMNSVATMEKNKNELAGIMQNLAAIAEENAAGTEEVSASVEEQTASMEEIAQSSELLAQLAENMQNNISKFKY</sequence>
<dbReference type="PANTHER" id="PTHR32089:SF112">
    <property type="entry name" value="LYSOZYME-LIKE PROTEIN-RELATED"/>
    <property type="match status" value="1"/>
</dbReference>
<comment type="subcellular location">
    <subcellularLocation>
        <location evidence="1">Cell membrane</location>
        <topology evidence="1">Multi-pass membrane protein</topology>
    </subcellularLocation>
</comment>
<dbReference type="Pfam" id="PF02743">
    <property type="entry name" value="dCache_1"/>
    <property type="match status" value="1"/>
</dbReference>
<dbReference type="Gene3D" id="1.10.287.950">
    <property type="entry name" value="Methyl-accepting chemotaxis protein"/>
    <property type="match status" value="1"/>
</dbReference>
<evidence type="ECO:0000256" key="6">
    <source>
        <dbReference type="ARBA" id="ARBA00023136"/>
    </source>
</evidence>
<gene>
    <name evidence="12" type="ORF">EDD79_101417</name>
</gene>
<evidence type="ECO:0000313" key="13">
    <source>
        <dbReference type="Proteomes" id="UP000295504"/>
    </source>
</evidence>
<name>A0A4R2U4J3_9FIRM</name>
<comment type="caution">
    <text evidence="12">The sequence shown here is derived from an EMBL/GenBank/DDBJ whole genome shotgun (WGS) entry which is preliminary data.</text>
</comment>
<dbReference type="PANTHER" id="PTHR32089">
    <property type="entry name" value="METHYL-ACCEPTING CHEMOTAXIS PROTEIN MCPB"/>
    <property type="match status" value="1"/>
</dbReference>
<keyword evidence="6" id="KW-0472">Membrane</keyword>
<keyword evidence="4" id="KW-0812">Transmembrane</keyword>
<evidence type="ECO:0000259" key="11">
    <source>
        <dbReference type="PROSITE" id="PS50885"/>
    </source>
</evidence>
<dbReference type="PROSITE" id="PS50885">
    <property type="entry name" value="HAMP"/>
    <property type="match status" value="1"/>
</dbReference>
<dbReference type="AlphaFoldDB" id="A0A4R2U4J3"/>
<evidence type="ECO:0000256" key="2">
    <source>
        <dbReference type="ARBA" id="ARBA00022475"/>
    </source>
</evidence>
<protein>
    <submittedName>
        <fullName evidence="12">Methyl-accepting chemotaxis sensory transducer with Cache sensor</fullName>
    </submittedName>
</protein>
<dbReference type="SMART" id="SM00304">
    <property type="entry name" value="HAMP"/>
    <property type="match status" value="1"/>
</dbReference>
<feature type="domain" description="Methyl-accepting transducer" evidence="10">
    <location>
        <begin position="247"/>
        <end position="504"/>
    </location>
</feature>
<feature type="domain" description="HAMP" evidence="11">
    <location>
        <begin position="173"/>
        <end position="228"/>
    </location>
</feature>
<dbReference type="GO" id="GO:0005886">
    <property type="term" value="C:plasma membrane"/>
    <property type="evidence" value="ECO:0007669"/>
    <property type="project" value="UniProtKB-SubCell"/>
</dbReference>
<dbReference type="SMART" id="SM00283">
    <property type="entry name" value="MA"/>
    <property type="match status" value="1"/>
</dbReference>
<evidence type="ECO:0000313" key="12">
    <source>
        <dbReference type="EMBL" id="TCQ02603.1"/>
    </source>
</evidence>
<keyword evidence="2" id="KW-1003">Cell membrane</keyword>
<dbReference type="Pfam" id="PF00015">
    <property type="entry name" value="MCPsignal"/>
    <property type="match status" value="1"/>
</dbReference>
<evidence type="ECO:0000256" key="5">
    <source>
        <dbReference type="ARBA" id="ARBA00022989"/>
    </source>
</evidence>
<evidence type="ECO:0000259" key="10">
    <source>
        <dbReference type="PROSITE" id="PS50111"/>
    </source>
</evidence>
<comment type="similarity">
    <text evidence="8">Belongs to the methyl-accepting chemotaxis (MCP) protein family.</text>
</comment>
<evidence type="ECO:0000256" key="4">
    <source>
        <dbReference type="ARBA" id="ARBA00022692"/>
    </source>
</evidence>